<dbReference type="PRINTS" id="PR00463">
    <property type="entry name" value="EP450I"/>
</dbReference>
<keyword evidence="3 5" id="KW-0479">Metal-binding</keyword>
<evidence type="ECO:0000313" key="7">
    <source>
        <dbReference type="EMBL" id="CZR67897.1"/>
    </source>
</evidence>
<evidence type="ECO:0000256" key="3">
    <source>
        <dbReference type="ARBA" id="ARBA00022723"/>
    </source>
</evidence>
<protein>
    <submittedName>
        <fullName evidence="7">Related to TRI13-cytochrome P450</fullName>
    </submittedName>
</protein>
<keyword evidence="6" id="KW-0812">Transmembrane</keyword>
<dbReference type="InterPro" id="IPR001128">
    <property type="entry name" value="Cyt_P450"/>
</dbReference>
<feature type="transmembrane region" description="Helical" evidence="6">
    <location>
        <begin position="20"/>
        <end position="36"/>
    </location>
</feature>
<dbReference type="STRING" id="576137.A0A1L7XSF2"/>
<organism evidence="7 8">
    <name type="scientific">Phialocephala subalpina</name>
    <dbReference type="NCBI Taxonomy" id="576137"/>
    <lineage>
        <taxon>Eukaryota</taxon>
        <taxon>Fungi</taxon>
        <taxon>Dikarya</taxon>
        <taxon>Ascomycota</taxon>
        <taxon>Pezizomycotina</taxon>
        <taxon>Leotiomycetes</taxon>
        <taxon>Helotiales</taxon>
        <taxon>Mollisiaceae</taxon>
        <taxon>Phialocephala</taxon>
        <taxon>Phialocephala fortinii species complex</taxon>
    </lineage>
</organism>
<dbReference type="InterPro" id="IPR050121">
    <property type="entry name" value="Cytochrome_P450_monoxygenase"/>
</dbReference>
<accession>A0A1L7XSF2</accession>
<dbReference type="GO" id="GO:0020037">
    <property type="term" value="F:heme binding"/>
    <property type="evidence" value="ECO:0007669"/>
    <property type="project" value="InterPro"/>
</dbReference>
<comment type="similarity">
    <text evidence="2">Belongs to the cytochrome P450 family.</text>
</comment>
<dbReference type="EMBL" id="FJOG01000048">
    <property type="protein sequence ID" value="CZR67897.1"/>
    <property type="molecule type" value="Genomic_DNA"/>
</dbReference>
<evidence type="ECO:0000256" key="4">
    <source>
        <dbReference type="ARBA" id="ARBA00023004"/>
    </source>
</evidence>
<dbReference type="GO" id="GO:0004497">
    <property type="term" value="F:monooxygenase activity"/>
    <property type="evidence" value="ECO:0007669"/>
    <property type="project" value="InterPro"/>
</dbReference>
<name>A0A1L7XSF2_9HELO</name>
<keyword evidence="6" id="KW-1133">Transmembrane helix</keyword>
<keyword evidence="4 5" id="KW-0408">Iron</keyword>
<keyword evidence="6" id="KW-0472">Membrane</keyword>
<dbReference type="OrthoDB" id="1470350at2759"/>
<sequence length="585" mass="65922">MANFSDFIAYLRQYFPLSPLNSLTIITGTISFYLLYRRALPKPIPGIPYNEFSARKFLGDVPAMVSHISQTDGTFVTYLMSTMKSLNAPLIQVFIQPMSKPLLVLADFRETEDLMLRRKDFDRSSDMGDLVKGLVPNHHIQLKTNARWKSQRRLIQDLMTPSFLHAVAGPVIHQNASILIELWRTKSRIANGRPWEAAKDINQVALDAVMSFAFGERFRNSATKAALEVVKGLDEKRVERSGGLDELAEFPPGQIHEVLQAILDLSGTVGEMQGSPLPKLTWAYISRRPRIQKATKIKNEYILNELKHAVQRREAGEGTIERSAVHHMILREKSFAEKEKRNPDYLSGIMIDEIFGFIFAGHETTSTTICWGLKLLADHPEIQTRVRTALQSSYALAKTEGRNPTIQEITGTPIPYLDATMEEMQRFGGTSPIVDREALVDTELLGHHIPKGTNVICLTMGPSMITPAFEIDEGRRTASCRAAKEGKEKAWDPEDMGVFIPERWLKDGEFDGAAGPLLAFGLGTRGCYGRRLAYVEMRIIFTLVLWNFELLQCPPAFSGYKSVLVSTNNPKDCYVRLREVKFNEK</sequence>
<evidence type="ECO:0000313" key="8">
    <source>
        <dbReference type="Proteomes" id="UP000184330"/>
    </source>
</evidence>
<dbReference type="PANTHER" id="PTHR24305">
    <property type="entry name" value="CYTOCHROME P450"/>
    <property type="match status" value="1"/>
</dbReference>
<dbReference type="Pfam" id="PF00067">
    <property type="entry name" value="p450"/>
    <property type="match status" value="2"/>
</dbReference>
<evidence type="ECO:0000256" key="6">
    <source>
        <dbReference type="SAM" id="Phobius"/>
    </source>
</evidence>
<dbReference type="Proteomes" id="UP000184330">
    <property type="component" value="Unassembled WGS sequence"/>
</dbReference>
<evidence type="ECO:0000256" key="1">
    <source>
        <dbReference type="ARBA" id="ARBA00001971"/>
    </source>
</evidence>
<dbReference type="SUPFAM" id="SSF48264">
    <property type="entry name" value="Cytochrome P450"/>
    <property type="match status" value="1"/>
</dbReference>
<keyword evidence="8" id="KW-1185">Reference proteome</keyword>
<feature type="binding site" description="axial binding residue" evidence="5">
    <location>
        <position position="527"/>
    </location>
    <ligand>
        <name>heme</name>
        <dbReference type="ChEBI" id="CHEBI:30413"/>
    </ligand>
    <ligandPart>
        <name>Fe</name>
        <dbReference type="ChEBI" id="CHEBI:18248"/>
    </ligandPart>
</feature>
<dbReference type="Gene3D" id="1.10.630.10">
    <property type="entry name" value="Cytochrome P450"/>
    <property type="match status" value="1"/>
</dbReference>
<dbReference type="AlphaFoldDB" id="A0A1L7XSF2"/>
<keyword evidence="5" id="KW-0349">Heme</keyword>
<reference evidence="7 8" key="1">
    <citation type="submission" date="2016-03" db="EMBL/GenBank/DDBJ databases">
        <authorList>
            <person name="Ploux O."/>
        </authorList>
    </citation>
    <scope>NUCLEOTIDE SEQUENCE [LARGE SCALE GENOMIC DNA]</scope>
    <source>
        <strain evidence="7 8">UAMH 11012</strain>
    </source>
</reference>
<comment type="cofactor">
    <cofactor evidence="1 5">
        <name>heme</name>
        <dbReference type="ChEBI" id="CHEBI:30413"/>
    </cofactor>
</comment>
<dbReference type="GO" id="GO:0005506">
    <property type="term" value="F:iron ion binding"/>
    <property type="evidence" value="ECO:0007669"/>
    <property type="project" value="InterPro"/>
</dbReference>
<dbReference type="PANTHER" id="PTHR24305:SF232">
    <property type="entry name" value="P450, PUTATIVE (EUROFUNG)-RELATED"/>
    <property type="match status" value="1"/>
</dbReference>
<dbReference type="PRINTS" id="PR00385">
    <property type="entry name" value="P450"/>
</dbReference>
<gene>
    <name evidence="7" type="ORF">PAC_17796</name>
</gene>
<proteinExistence type="inferred from homology"/>
<evidence type="ECO:0000256" key="5">
    <source>
        <dbReference type="PIRSR" id="PIRSR602401-1"/>
    </source>
</evidence>
<dbReference type="InterPro" id="IPR036396">
    <property type="entry name" value="Cyt_P450_sf"/>
</dbReference>
<evidence type="ECO:0000256" key="2">
    <source>
        <dbReference type="ARBA" id="ARBA00010617"/>
    </source>
</evidence>
<dbReference type="InterPro" id="IPR002401">
    <property type="entry name" value="Cyt_P450_E_grp-I"/>
</dbReference>
<dbReference type="GO" id="GO:0016705">
    <property type="term" value="F:oxidoreductase activity, acting on paired donors, with incorporation or reduction of molecular oxygen"/>
    <property type="evidence" value="ECO:0007669"/>
    <property type="project" value="InterPro"/>
</dbReference>